<gene>
    <name evidence="1" type="ORF">GCM10010251_03320</name>
</gene>
<accession>A0A918F164</accession>
<dbReference type="EMBL" id="BMSX01000001">
    <property type="protein sequence ID" value="GGQ92047.1"/>
    <property type="molecule type" value="Genomic_DNA"/>
</dbReference>
<comment type="caution">
    <text evidence="1">The sequence shown here is derived from an EMBL/GenBank/DDBJ whole genome shotgun (WGS) entry which is preliminary data.</text>
</comment>
<dbReference type="Proteomes" id="UP000658320">
    <property type="component" value="Unassembled WGS sequence"/>
</dbReference>
<dbReference type="RefSeq" id="WP_229910749.1">
    <property type="nucleotide sequence ID" value="NZ_BMSX01000001.1"/>
</dbReference>
<reference evidence="1" key="1">
    <citation type="journal article" date="2014" name="Int. J. Syst. Evol. Microbiol.">
        <title>Complete genome sequence of Corynebacterium casei LMG S-19264T (=DSM 44701T), isolated from a smear-ripened cheese.</title>
        <authorList>
            <consortium name="US DOE Joint Genome Institute (JGI-PGF)"/>
            <person name="Walter F."/>
            <person name="Albersmeier A."/>
            <person name="Kalinowski J."/>
            <person name="Ruckert C."/>
        </authorList>
    </citation>
    <scope>NUCLEOTIDE SEQUENCE</scope>
    <source>
        <strain evidence="1">JCM 4346</strain>
    </source>
</reference>
<name>A0A918F164_9ACTN</name>
<evidence type="ECO:0000313" key="2">
    <source>
        <dbReference type="Proteomes" id="UP000658320"/>
    </source>
</evidence>
<dbReference type="AlphaFoldDB" id="A0A918F164"/>
<organism evidence="1 2">
    <name type="scientific">Streptomyces aurantiogriseus</name>
    <dbReference type="NCBI Taxonomy" id="66870"/>
    <lineage>
        <taxon>Bacteria</taxon>
        <taxon>Bacillati</taxon>
        <taxon>Actinomycetota</taxon>
        <taxon>Actinomycetes</taxon>
        <taxon>Kitasatosporales</taxon>
        <taxon>Streptomycetaceae</taxon>
        <taxon>Streptomyces</taxon>
    </lineage>
</organism>
<evidence type="ECO:0000313" key="1">
    <source>
        <dbReference type="EMBL" id="GGQ92047.1"/>
    </source>
</evidence>
<sequence>MTTASKNAQQGASHRYQAMRDFVRSIGDWTISTQNLPRYESGTGEQQ</sequence>
<keyword evidence="2" id="KW-1185">Reference proteome</keyword>
<protein>
    <submittedName>
        <fullName evidence="1">Uncharacterized protein</fullName>
    </submittedName>
</protein>
<reference evidence="1" key="2">
    <citation type="submission" date="2020-09" db="EMBL/GenBank/DDBJ databases">
        <authorList>
            <person name="Sun Q."/>
            <person name="Ohkuma M."/>
        </authorList>
    </citation>
    <scope>NUCLEOTIDE SEQUENCE</scope>
    <source>
        <strain evidence="1">JCM 4346</strain>
    </source>
</reference>
<proteinExistence type="predicted"/>